<dbReference type="AlphaFoldDB" id="A0A9D4M4Z0"/>
<gene>
    <name evidence="1" type="ORF">DPMN_034161</name>
</gene>
<reference evidence="1" key="2">
    <citation type="submission" date="2020-11" db="EMBL/GenBank/DDBJ databases">
        <authorList>
            <person name="McCartney M.A."/>
            <person name="Auch B."/>
            <person name="Kono T."/>
            <person name="Mallez S."/>
            <person name="Becker A."/>
            <person name="Gohl D.M."/>
            <person name="Silverstein K.A.T."/>
            <person name="Koren S."/>
            <person name="Bechman K.B."/>
            <person name="Herman A."/>
            <person name="Abrahante J.E."/>
            <person name="Garbe J."/>
        </authorList>
    </citation>
    <scope>NUCLEOTIDE SEQUENCE</scope>
    <source>
        <strain evidence="1">Duluth1</strain>
        <tissue evidence="1">Whole animal</tissue>
    </source>
</reference>
<dbReference type="EMBL" id="JAIWYP010000002">
    <property type="protein sequence ID" value="KAH3870967.1"/>
    <property type="molecule type" value="Genomic_DNA"/>
</dbReference>
<sequence>MHRQTLKQLRLFCCCTKSPEVELLWTQLEQITQRQCLTLVAQSVPWSQKQKRRIRKISISRLMCWAPLGHCRTIVNYVHV</sequence>
<reference evidence="1" key="1">
    <citation type="journal article" date="2019" name="bioRxiv">
        <title>The Genome of the Zebra Mussel, Dreissena polymorpha: A Resource for Invasive Species Research.</title>
        <authorList>
            <person name="McCartney M.A."/>
            <person name="Auch B."/>
            <person name="Kono T."/>
            <person name="Mallez S."/>
            <person name="Zhang Y."/>
            <person name="Obille A."/>
            <person name="Becker A."/>
            <person name="Abrahante J.E."/>
            <person name="Garbe J."/>
            <person name="Badalamenti J.P."/>
            <person name="Herman A."/>
            <person name="Mangelson H."/>
            <person name="Liachko I."/>
            <person name="Sullivan S."/>
            <person name="Sone E.D."/>
            <person name="Koren S."/>
            <person name="Silverstein K.A.T."/>
            <person name="Beckman K.B."/>
            <person name="Gohl D.M."/>
        </authorList>
    </citation>
    <scope>NUCLEOTIDE SEQUENCE</scope>
    <source>
        <strain evidence="1">Duluth1</strain>
        <tissue evidence="1">Whole animal</tissue>
    </source>
</reference>
<keyword evidence="2" id="KW-1185">Reference proteome</keyword>
<accession>A0A9D4M4Z0</accession>
<evidence type="ECO:0000313" key="1">
    <source>
        <dbReference type="EMBL" id="KAH3870967.1"/>
    </source>
</evidence>
<dbReference type="Proteomes" id="UP000828390">
    <property type="component" value="Unassembled WGS sequence"/>
</dbReference>
<protein>
    <submittedName>
        <fullName evidence="1">Uncharacterized protein</fullName>
    </submittedName>
</protein>
<proteinExistence type="predicted"/>
<evidence type="ECO:0000313" key="2">
    <source>
        <dbReference type="Proteomes" id="UP000828390"/>
    </source>
</evidence>
<name>A0A9D4M4Z0_DREPO</name>
<comment type="caution">
    <text evidence="1">The sequence shown here is derived from an EMBL/GenBank/DDBJ whole genome shotgun (WGS) entry which is preliminary data.</text>
</comment>
<organism evidence="1 2">
    <name type="scientific">Dreissena polymorpha</name>
    <name type="common">Zebra mussel</name>
    <name type="synonym">Mytilus polymorpha</name>
    <dbReference type="NCBI Taxonomy" id="45954"/>
    <lineage>
        <taxon>Eukaryota</taxon>
        <taxon>Metazoa</taxon>
        <taxon>Spiralia</taxon>
        <taxon>Lophotrochozoa</taxon>
        <taxon>Mollusca</taxon>
        <taxon>Bivalvia</taxon>
        <taxon>Autobranchia</taxon>
        <taxon>Heteroconchia</taxon>
        <taxon>Euheterodonta</taxon>
        <taxon>Imparidentia</taxon>
        <taxon>Neoheterodontei</taxon>
        <taxon>Myida</taxon>
        <taxon>Dreissenoidea</taxon>
        <taxon>Dreissenidae</taxon>
        <taxon>Dreissena</taxon>
    </lineage>
</organism>